<proteinExistence type="predicted"/>
<organism evidence="2 3">
    <name type="scientific">Streptomyces lunalinharesii</name>
    <dbReference type="NCBI Taxonomy" id="333384"/>
    <lineage>
        <taxon>Bacteria</taxon>
        <taxon>Bacillati</taxon>
        <taxon>Actinomycetota</taxon>
        <taxon>Actinomycetes</taxon>
        <taxon>Kitasatosporales</taxon>
        <taxon>Streptomycetaceae</taxon>
        <taxon>Streptomyces</taxon>
    </lineage>
</organism>
<name>A0ABN3SDE9_9ACTN</name>
<accession>A0ABN3SDE9</accession>
<evidence type="ECO:0000256" key="1">
    <source>
        <dbReference type="SAM" id="MobiDB-lite"/>
    </source>
</evidence>
<feature type="compositionally biased region" description="Basic and acidic residues" evidence="1">
    <location>
        <begin position="73"/>
        <end position="83"/>
    </location>
</feature>
<gene>
    <name evidence="2" type="ORF">GCM10009864_50190</name>
</gene>
<comment type="caution">
    <text evidence="2">The sequence shown here is derived from an EMBL/GenBank/DDBJ whole genome shotgun (WGS) entry which is preliminary data.</text>
</comment>
<keyword evidence="3" id="KW-1185">Reference proteome</keyword>
<feature type="compositionally biased region" description="Pro residues" evidence="1">
    <location>
        <begin position="42"/>
        <end position="53"/>
    </location>
</feature>
<dbReference type="EMBL" id="BAAARK010000017">
    <property type="protein sequence ID" value="GAA2673449.1"/>
    <property type="molecule type" value="Genomic_DNA"/>
</dbReference>
<reference evidence="2 3" key="1">
    <citation type="journal article" date="2019" name="Int. J. Syst. Evol. Microbiol.">
        <title>The Global Catalogue of Microorganisms (GCM) 10K type strain sequencing project: providing services to taxonomists for standard genome sequencing and annotation.</title>
        <authorList>
            <consortium name="The Broad Institute Genomics Platform"/>
            <consortium name="The Broad Institute Genome Sequencing Center for Infectious Disease"/>
            <person name="Wu L."/>
            <person name="Ma J."/>
        </authorList>
    </citation>
    <scope>NUCLEOTIDE SEQUENCE [LARGE SCALE GENOMIC DNA]</scope>
    <source>
        <strain evidence="2 3">JCM 16374</strain>
    </source>
</reference>
<feature type="region of interest" description="Disordered" evidence="1">
    <location>
        <begin position="32"/>
        <end position="83"/>
    </location>
</feature>
<evidence type="ECO:0008006" key="4">
    <source>
        <dbReference type="Google" id="ProtNLM"/>
    </source>
</evidence>
<feature type="compositionally biased region" description="Low complexity" evidence="1">
    <location>
        <begin position="56"/>
        <end position="72"/>
    </location>
</feature>
<evidence type="ECO:0000313" key="2">
    <source>
        <dbReference type="EMBL" id="GAA2673449.1"/>
    </source>
</evidence>
<protein>
    <recommendedName>
        <fullName evidence="4">Transposase</fullName>
    </recommendedName>
</protein>
<sequence length="83" mass="8857">MHSRSSRNPLTQAPTAPFLTLIREGSGWRVVGCPDVKRSSPGTPPPANPTPRPNKPRAAARAAGAKTATTTAEKQKTWGEARR</sequence>
<evidence type="ECO:0000313" key="3">
    <source>
        <dbReference type="Proteomes" id="UP001500994"/>
    </source>
</evidence>
<dbReference type="Proteomes" id="UP001500994">
    <property type="component" value="Unassembled WGS sequence"/>
</dbReference>